<organism evidence="1">
    <name type="scientific">Anguilla anguilla</name>
    <name type="common">European freshwater eel</name>
    <name type="synonym">Muraena anguilla</name>
    <dbReference type="NCBI Taxonomy" id="7936"/>
    <lineage>
        <taxon>Eukaryota</taxon>
        <taxon>Metazoa</taxon>
        <taxon>Chordata</taxon>
        <taxon>Craniata</taxon>
        <taxon>Vertebrata</taxon>
        <taxon>Euteleostomi</taxon>
        <taxon>Actinopterygii</taxon>
        <taxon>Neopterygii</taxon>
        <taxon>Teleostei</taxon>
        <taxon>Anguilliformes</taxon>
        <taxon>Anguillidae</taxon>
        <taxon>Anguilla</taxon>
    </lineage>
</organism>
<reference evidence="1" key="2">
    <citation type="journal article" date="2015" name="Fish Shellfish Immunol.">
        <title>Early steps in the European eel (Anguilla anguilla)-Vibrio vulnificus interaction in the gills: Role of the RtxA13 toxin.</title>
        <authorList>
            <person name="Callol A."/>
            <person name="Pajuelo D."/>
            <person name="Ebbesson L."/>
            <person name="Teles M."/>
            <person name="MacKenzie S."/>
            <person name="Amaro C."/>
        </authorList>
    </citation>
    <scope>NUCLEOTIDE SEQUENCE</scope>
</reference>
<proteinExistence type="predicted"/>
<evidence type="ECO:0000313" key="1">
    <source>
        <dbReference type="EMBL" id="JAI03534.1"/>
    </source>
</evidence>
<reference evidence="1" key="1">
    <citation type="submission" date="2014-11" db="EMBL/GenBank/DDBJ databases">
        <authorList>
            <person name="Amaro Gonzalez C."/>
        </authorList>
    </citation>
    <scope>NUCLEOTIDE SEQUENCE</scope>
</reference>
<dbReference type="AlphaFoldDB" id="A0A0E9XPA5"/>
<sequence length="60" mass="7021">MEKDYIPKVTEKKPLGLFKPGWYMAAECKFLALYNSKYSISSPFYKWKFIYAGAPVTVQF</sequence>
<protein>
    <submittedName>
        <fullName evidence="1">Uncharacterized protein</fullName>
    </submittedName>
</protein>
<accession>A0A0E9XPA5</accession>
<name>A0A0E9XPA5_ANGAN</name>
<dbReference type="EMBL" id="GBXM01005044">
    <property type="protein sequence ID" value="JAI03534.1"/>
    <property type="molecule type" value="Transcribed_RNA"/>
</dbReference>